<feature type="domain" description="SMP-30/Gluconolactonase/LRE-like region" evidence="4">
    <location>
        <begin position="21"/>
        <end position="259"/>
    </location>
</feature>
<evidence type="ECO:0000256" key="2">
    <source>
        <dbReference type="PIRSR" id="PIRSR605511-1"/>
    </source>
</evidence>
<evidence type="ECO:0000259" key="4">
    <source>
        <dbReference type="Pfam" id="PF08450"/>
    </source>
</evidence>
<reference evidence="5 6" key="1">
    <citation type="submission" date="2019-08" db="EMBL/GenBank/DDBJ databases">
        <title>Aureimonas fodiniaquatilis sp. nov., isolated from a coal mine wastewater.</title>
        <authorList>
            <person name="Kim W."/>
        </authorList>
    </citation>
    <scope>NUCLEOTIDE SEQUENCE [LARGE SCALE GENOMIC DNA]</scope>
    <source>
        <strain evidence="5 6">CAU 1482</strain>
    </source>
</reference>
<evidence type="ECO:0000256" key="3">
    <source>
        <dbReference type="PIRSR" id="PIRSR605511-2"/>
    </source>
</evidence>
<proteinExistence type="inferred from homology"/>
<gene>
    <name evidence="5" type="ORF">FPY71_12550</name>
</gene>
<dbReference type="AlphaFoldDB" id="A0A5B0DSL5"/>
<name>A0A5B0DSL5_9HYPH</name>
<feature type="binding site" evidence="3">
    <location>
        <position position="108"/>
    </location>
    <ligand>
        <name>substrate</name>
    </ligand>
</feature>
<protein>
    <submittedName>
        <fullName evidence="5">SMP-30/gluconolactonase/LRE family protein</fullName>
    </submittedName>
</protein>
<dbReference type="PANTHER" id="PTHR10907">
    <property type="entry name" value="REGUCALCIN"/>
    <property type="match status" value="1"/>
</dbReference>
<comment type="cofactor">
    <cofactor evidence="3">
        <name>Zn(2+)</name>
        <dbReference type="ChEBI" id="CHEBI:29105"/>
    </cofactor>
    <text evidence="3">Binds 1 divalent metal cation per subunit.</text>
</comment>
<dbReference type="GO" id="GO:0004341">
    <property type="term" value="F:gluconolactonase activity"/>
    <property type="evidence" value="ECO:0007669"/>
    <property type="project" value="TreeGrafter"/>
</dbReference>
<feature type="binding site" evidence="3">
    <location>
        <position position="23"/>
    </location>
    <ligand>
        <name>a divalent metal cation</name>
        <dbReference type="ChEBI" id="CHEBI:60240"/>
    </ligand>
</feature>
<dbReference type="GO" id="GO:0019853">
    <property type="term" value="P:L-ascorbic acid biosynthetic process"/>
    <property type="evidence" value="ECO:0007669"/>
    <property type="project" value="TreeGrafter"/>
</dbReference>
<dbReference type="InterPro" id="IPR011042">
    <property type="entry name" value="6-blade_b-propeller_TolB-like"/>
</dbReference>
<dbReference type="Proteomes" id="UP000324738">
    <property type="component" value="Unassembled WGS sequence"/>
</dbReference>
<feature type="active site" description="Proton donor/acceptor" evidence="2">
    <location>
        <position position="201"/>
    </location>
</feature>
<dbReference type="InterPro" id="IPR005511">
    <property type="entry name" value="SMP-30"/>
</dbReference>
<dbReference type="OrthoDB" id="2633250at2"/>
<dbReference type="SUPFAM" id="SSF63829">
    <property type="entry name" value="Calcium-dependent phosphotriesterase"/>
    <property type="match status" value="1"/>
</dbReference>
<accession>A0A5B0DSL5</accession>
<dbReference type="PRINTS" id="PR01790">
    <property type="entry name" value="SMP30FAMILY"/>
</dbReference>
<keyword evidence="6" id="KW-1185">Reference proteome</keyword>
<dbReference type="Pfam" id="PF08450">
    <property type="entry name" value="SGL"/>
    <property type="match status" value="1"/>
</dbReference>
<dbReference type="InterPro" id="IPR013658">
    <property type="entry name" value="SGL"/>
</dbReference>
<dbReference type="GO" id="GO:0005509">
    <property type="term" value="F:calcium ion binding"/>
    <property type="evidence" value="ECO:0007669"/>
    <property type="project" value="TreeGrafter"/>
</dbReference>
<organism evidence="5 6">
    <name type="scientific">Aureimonas fodinaquatilis</name>
    <dbReference type="NCBI Taxonomy" id="2565783"/>
    <lineage>
        <taxon>Bacteria</taxon>
        <taxon>Pseudomonadati</taxon>
        <taxon>Pseudomonadota</taxon>
        <taxon>Alphaproteobacteria</taxon>
        <taxon>Hyphomicrobiales</taxon>
        <taxon>Aurantimonadaceae</taxon>
        <taxon>Aureimonas</taxon>
    </lineage>
</organism>
<feature type="binding site" evidence="3">
    <location>
        <position position="201"/>
    </location>
    <ligand>
        <name>a divalent metal cation</name>
        <dbReference type="ChEBI" id="CHEBI:60240"/>
    </ligand>
</feature>
<evidence type="ECO:0000313" key="6">
    <source>
        <dbReference type="Proteomes" id="UP000324738"/>
    </source>
</evidence>
<feature type="binding site" evidence="3">
    <location>
        <position position="106"/>
    </location>
    <ligand>
        <name>substrate</name>
    </ligand>
</feature>
<feature type="binding site" evidence="3">
    <location>
        <position position="153"/>
    </location>
    <ligand>
        <name>a divalent metal cation</name>
        <dbReference type="ChEBI" id="CHEBI:60240"/>
    </ligand>
</feature>
<dbReference type="EMBL" id="VTWH01000003">
    <property type="protein sequence ID" value="KAA0969378.1"/>
    <property type="molecule type" value="Genomic_DNA"/>
</dbReference>
<keyword evidence="3" id="KW-0479">Metal-binding</keyword>
<keyword evidence="3" id="KW-0862">Zinc</keyword>
<comment type="caution">
    <text evidence="5">The sequence shown here is derived from an EMBL/GenBank/DDBJ whole genome shotgun (WGS) entry which is preliminary data.</text>
</comment>
<evidence type="ECO:0000256" key="1">
    <source>
        <dbReference type="ARBA" id="ARBA00008853"/>
    </source>
</evidence>
<dbReference type="Gene3D" id="2.120.10.30">
    <property type="entry name" value="TolB, C-terminal domain"/>
    <property type="match status" value="1"/>
</dbReference>
<dbReference type="PANTHER" id="PTHR10907:SF47">
    <property type="entry name" value="REGUCALCIN"/>
    <property type="match status" value="1"/>
</dbReference>
<comment type="similarity">
    <text evidence="1">Belongs to the SMP-30/CGR1 family.</text>
</comment>
<evidence type="ECO:0000313" key="5">
    <source>
        <dbReference type="EMBL" id="KAA0969378.1"/>
    </source>
</evidence>
<sequence>MVWRLNVEEHVDPLPGPRAVIGEGPSFDAARDTLWWFDIPSGRLFEHRFADRQTVMHELPFMASALARIDDERQLLCTENGFFIRTIATGELQQHQPLEADDTSTRSNDARTHVSGAFWVSTMHKAAEAECGSIYWYRKGEVRKLFDRLTVPNSICFSPDGERAYFSDTRKSTVYTVALDAETGLPQGEPGIFIEDIQGPDGAVVDSLGNIYIARWGGSRISVFSADGIQVQDIPVPTAQPTCPVFIGHDFGRLATTTASVNRNDETAGSTFVLPGRVKGISDPAVVL</sequence>